<sequence>MSLKLLGMTSVIAITATGAAAEMNFNRISNFATFANNQDASAESSAEIISASGDGMTLVYSDSPLGVIGLIDITDPTAPLAKGNIDVGGEPTAVSVLGNIAMVGVNTSESYTAPSGMLKAFDLTTMEEVSACDLGGQPDSTATAPDGSFIAVAIENERDEDLGEGGLGQMPGGYVVTIGIENGVPACDSMVQIDVNGLADIGPNDPEPEFVDVNAAGEIVVTMQENNHIVVMTQTGEILNHFSAGSVDLTEIDTTDERGALLFTQTQEGRLREPDGVQWIDTDHFAIANEGDMDGGARGWTIFNKDGTEIFEAGNSFEHAIVQIGHYPDKRSDAKGAEPEGMEFAIFNDIPYAFILAERASVVGVYDVTDPSAPVLTQMLPSGIAPEGAIAIPSRGLFVTANEADLIEDGGIRSHVMIYEYQDAPAAYPQLTSAGADELIGWGAISGMVAGEDGIVYAINDSFYSYQPTIFTIDTTVKPAQITNAMPVTRGGFAAQKLDLEGITRDGEGGFWLASEGRTDRMTPHGIYHVNSDGEIDKEISLPVELLAVERRFGIEGITLINGTLWMAVQREWADDPANHVKLVAYDIETSEWGAVLYPTAAADTGWVGLSEIVAYAGDVYVIERDNQIGDNAAIKMVYRISGDQMVPALLGSELPIVSKEAVYDLIPDLQAGNGYVVDKVEGLAIFADGAAWASTDNDGVDDSSGETFFWSIGTF</sequence>
<dbReference type="PANTHER" id="PTHR46928">
    <property type="entry name" value="MESENCHYME-SPECIFIC CELL SURFACE GLYCOPROTEIN"/>
    <property type="match status" value="1"/>
</dbReference>
<feature type="signal peptide" evidence="1">
    <location>
        <begin position="1"/>
        <end position="20"/>
    </location>
</feature>
<geneLocation type="plasmid" evidence="3 4">
    <name>unnamed1</name>
</geneLocation>
<protein>
    <submittedName>
        <fullName evidence="3">Alkaline phosphatase</fullName>
    </submittedName>
</protein>
<evidence type="ECO:0000256" key="1">
    <source>
        <dbReference type="SAM" id="SignalP"/>
    </source>
</evidence>
<evidence type="ECO:0000313" key="3">
    <source>
        <dbReference type="EMBL" id="QCO57843.1"/>
    </source>
</evidence>
<accession>A0A4P8ELI9</accession>
<dbReference type="OrthoDB" id="9803927at2"/>
<dbReference type="RefSeq" id="WP_137195653.1">
    <property type="nucleotide sequence ID" value="NZ_CP039965.1"/>
</dbReference>
<evidence type="ECO:0000313" key="4">
    <source>
        <dbReference type="Proteomes" id="UP000298631"/>
    </source>
</evidence>
<feature type="chain" id="PRO_5020895027" evidence="1">
    <location>
        <begin position="21"/>
        <end position="716"/>
    </location>
</feature>
<dbReference type="Proteomes" id="UP000298631">
    <property type="component" value="Plasmid unnamed1"/>
</dbReference>
<dbReference type="EMBL" id="CP039965">
    <property type="protein sequence ID" value="QCO57843.1"/>
    <property type="molecule type" value="Genomic_DNA"/>
</dbReference>
<keyword evidence="3" id="KW-0614">Plasmid</keyword>
<evidence type="ECO:0000259" key="2">
    <source>
        <dbReference type="Pfam" id="PF13449"/>
    </source>
</evidence>
<dbReference type="Gene3D" id="2.130.10.10">
    <property type="entry name" value="YVTN repeat-like/Quinoprotein amine dehydrogenase"/>
    <property type="match status" value="1"/>
</dbReference>
<name>A0A4P8ELI9_9RHOB</name>
<feature type="domain" description="Phytase-like" evidence="2">
    <location>
        <begin position="441"/>
        <end position="699"/>
    </location>
</feature>
<organism evidence="3 4">
    <name type="scientific">Pseudorhodobacter turbinis</name>
    <dbReference type="NCBI Taxonomy" id="2500533"/>
    <lineage>
        <taxon>Bacteria</taxon>
        <taxon>Pseudomonadati</taxon>
        <taxon>Pseudomonadota</taxon>
        <taxon>Alphaproteobacteria</taxon>
        <taxon>Rhodobacterales</taxon>
        <taxon>Paracoccaceae</taxon>
        <taxon>Pseudorhodobacter</taxon>
    </lineage>
</organism>
<dbReference type="KEGG" id="pseb:EOK75_19510"/>
<proteinExistence type="predicted"/>
<gene>
    <name evidence="3" type="ORF">EOK75_19510</name>
</gene>
<keyword evidence="1" id="KW-0732">Signal</keyword>
<dbReference type="InterPro" id="IPR015943">
    <property type="entry name" value="WD40/YVTN_repeat-like_dom_sf"/>
</dbReference>
<dbReference type="PANTHER" id="PTHR46928:SF1">
    <property type="entry name" value="MESENCHYME-SPECIFIC CELL SURFACE GLYCOPROTEIN"/>
    <property type="match status" value="1"/>
</dbReference>
<dbReference type="InterPro" id="IPR027372">
    <property type="entry name" value="Phytase-like_dom"/>
</dbReference>
<keyword evidence="4" id="KW-1185">Reference proteome</keyword>
<dbReference type="SUPFAM" id="SSF50969">
    <property type="entry name" value="YVTN repeat-like/Quinoprotein amine dehydrogenase"/>
    <property type="match status" value="1"/>
</dbReference>
<dbReference type="AlphaFoldDB" id="A0A4P8ELI9"/>
<dbReference type="Pfam" id="PF13449">
    <property type="entry name" value="Phytase-like"/>
    <property type="match status" value="1"/>
</dbReference>
<reference evidence="3 4" key="1">
    <citation type="submission" date="2019-05" db="EMBL/GenBank/DDBJ databases">
        <title>Pseudorhodobacter turbinis sp. nov., isolated from the gut of the Korean turban shell.</title>
        <authorList>
            <person name="Jeong Y.-S."/>
            <person name="Kang W.-R."/>
            <person name="Bae J.-W."/>
        </authorList>
    </citation>
    <scope>NUCLEOTIDE SEQUENCE [LARGE SCALE GENOMIC DNA]</scope>
    <source>
        <strain evidence="3 4">S12M18</strain>
        <plasmid evidence="3 4">unnamed1</plasmid>
    </source>
</reference>
<dbReference type="InterPro" id="IPR011044">
    <property type="entry name" value="Quino_amine_DH_bsu"/>
</dbReference>
<dbReference type="InterPro" id="IPR052956">
    <property type="entry name" value="Mesenchyme-surface_protein"/>
</dbReference>